<gene>
    <name evidence="1" type="ORF">AZI85_10820</name>
    <name evidence="2" type="ORF">AZI87_08855</name>
</gene>
<evidence type="ECO:0000313" key="3">
    <source>
        <dbReference type="Proteomes" id="UP000075391"/>
    </source>
</evidence>
<proteinExistence type="predicted"/>
<comment type="caution">
    <text evidence="1">The sequence shown here is derived from an EMBL/GenBank/DDBJ whole genome shotgun (WGS) entry which is preliminary data.</text>
</comment>
<dbReference type="RefSeq" id="WP_063206193.1">
    <property type="nucleotide sequence ID" value="NZ_CP168967.1"/>
</dbReference>
<dbReference type="AlphaFoldDB" id="A0A150WC26"/>
<evidence type="ECO:0000313" key="1">
    <source>
        <dbReference type="EMBL" id="KYG60506.1"/>
    </source>
</evidence>
<dbReference type="Proteomes" id="UP000075799">
    <property type="component" value="Unassembled WGS sequence"/>
</dbReference>
<dbReference type="EMBL" id="LUKF01000019">
    <property type="protein sequence ID" value="KYG60506.1"/>
    <property type="molecule type" value="Genomic_DNA"/>
</dbReference>
<dbReference type="OrthoDB" id="5292642at2"/>
<dbReference type="Proteomes" id="UP000075391">
    <property type="component" value="Unassembled WGS sequence"/>
</dbReference>
<dbReference type="EMBL" id="LUKD01000001">
    <property type="protein sequence ID" value="KYG69296.1"/>
    <property type="molecule type" value="Genomic_DNA"/>
</dbReference>
<reference evidence="3 4" key="1">
    <citation type="submission" date="2016-03" db="EMBL/GenBank/DDBJ databases">
        <authorList>
            <person name="Ploux O."/>
        </authorList>
    </citation>
    <scope>NUCLEOTIDE SEQUENCE [LARGE SCALE GENOMIC DNA]</scope>
    <source>
        <strain evidence="1 3">BER2</strain>
        <strain evidence="2 4">EC13</strain>
    </source>
</reference>
<protein>
    <submittedName>
        <fullName evidence="1">Uncharacterized protein</fullName>
    </submittedName>
</protein>
<evidence type="ECO:0000313" key="4">
    <source>
        <dbReference type="Proteomes" id="UP000075799"/>
    </source>
</evidence>
<name>A0A150WC26_BDEBC</name>
<sequence>MKLIMSCLLILGFTCPCLGKVDLKSTKRLIIPKDNVTPKITKSDVAKVIPLDLKEGDSQGTVLGRIADRGFSLWFNSRMMKETALGRFAEQTQEKLKTDVVVPASSKEGVSHKFSFRVEAFQALAKVEYSGWLKAAFNYDAKAAATDIVLKEKYRNKDLFVTHKANKDEDLSMVGVAWSW</sequence>
<organism evidence="1 3">
    <name type="scientific">Bdellovibrio bacteriovorus</name>
    <dbReference type="NCBI Taxonomy" id="959"/>
    <lineage>
        <taxon>Bacteria</taxon>
        <taxon>Pseudomonadati</taxon>
        <taxon>Bdellovibrionota</taxon>
        <taxon>Bdellovibrionia</taxon>
        <taxon>Bdellovibrionales</taxon>
        <taxon>Pseudobdellovibrionaceae</taxon>
        <taxon>Bdellovibrio</taxon>
    </lineage>
</organism>
<accession>A0A150WC26</accession>
<evidence type="ECO:0000313" key="2">
    <source>
        <dbReference type="EMBL" id="KYG69296.1"/>
    </source>
</evidence>